<sequence>MFPFASHGELGYDLEYAKEELKAAGDLAKLLGHRLTAHPGQFTQLASPKENVVDASVRELDYHCQMMRYMGLDQDSVIIIHMGGVYGDKEPTLARFKENYTSKLTDEMKARLVLENDEMCYNVDDLLPVCNELEYPHRFRLSPQLDISKCPSRLGNNPTHQRNMAPQRCYELPPELPDDMDLMIEAKDKEQAVFHLYRVYNLHPVIHENLRPEKPPKPFVRSPKKVKRVKGLEDELEEEGDGEGVNDKDGGVDGVGESRKKTRKRKARKSTDVAQPEADTLVGIAPPAPETSSKPSRKRVPKKATKDAETAVEEDTGPAVRLMNQEEYVQPVDWWRRREGGGGGTSGGYGSC</sequence>
<dbReference type="AlphaFoldDB" id="A0AAW0FMD9"/>
<evidence type="ECO:0000256" key="1">
    <source>
        <dbReference type="ARBA" id="ARBA00022722"/>
    </source>
</evidence>
<keyword evidence="5" id="KW-0378">Hydrolase</keyword>
<organism evidence="8 9">
    <name type="scientific">Cerrena zonata</name>
    <dbReference type="NCBI Taxonomy" id="2478898"/>
    <lineage>
        <taxon>Eukaryota</taxon>
        <taxon>Fungi</taxon>
        <taxon>Dikarya</taxon>
        <taxon>Basidiomycota</taxon>
        <taxon>Agaricomycotina</taxon>
        <taxon>Agaricomycetes</taxon>
        <taxon>Polyporales</taxon>
        <taxon>Cerrenaceae</taxon>
        <taxon>Cerrena</taxon>
    </lineage>
</organism>
<dbReference type="GO" id="GO:0009411">
    <property type="term" value="P:response to UV"/>
    <property type="evidence" value="ECO:0007669"/>
    <property type="project" value="InterPro"/>
</dbReference>
<evidence type="ECO:0000256" key="7">
    <source>
        <dbReference type="SAM" id="MobiDB-lite"/>
    </source>
</evidence>
<dbReference type="Gene3D" id="3.20.20.150">
    <property type="entry name" value="Divalent-metal-dependent TIM barrel enzymes"/>
    <property type="match status" value="2"/>
</dbReference>
<keyword evidence="2" id="KW-0255">Endonuclease</keyword>
<dbReference type="NCBIfam" id="TIGR00629">
    <property type="entry name" value="uvde"/>
    <property type="match status" value="1"/>
</dbReference>
<dbReference type="GO" id="GO:0005739">
    <property type="term" value="C:mitochondrion"/>
    <property type="evidence" value="ECO:0007669"/>
    <property type="project" value="TreeGrafter"/>
</dbReference>
<dbReference type="EMBL" id="JASBNA010000034">
    <property type="protein sequence ID" value="KAK7682808.1"/>
    <property type="molecule type" value="Genomic_DNA"/>
</dbReference>
<dbReference type="PANTHER" id="PTHR31290">
    <property type="entry name" value="UV-DAMAGE ENDONUCLEASE"/>
    <property type="match status" value="1"/>
</dbReference>
<reference evidence="8 9" key="1">
    <citation type="submission" date="2022-09" db="EMBL/GenBank/DDBJ databases">
        <authorList>
            <person name="Palmer J.M."/>
        </authorList>
    </citation>
    <scope>NUCLEOTIDE SEQUENCE [LARGE SCALE GENOMIC DNA]</scope>
    <source>
        <strain evidence="8 9">DSM 7382</strain>
    </source>
</reference>
<keyword evidence="3" id="KW-0227">DNA damage</keyword>
<dbReference type="GO" id="GO:0043504">
    <property type="term" value="P:mitochondrial DNA repair"/>
    <property type="evidence" value="ECO:0007669"/>
    <property type="project" value="TreeGrafter"/>
</dbReference>
<dbReference type="GO" id="GO:0005634">
    <property type="term" value="C:nucleus"/>
    <property type="evidence" value="ECO:0007669"/>
    <property type="project" value="TreeGrafter"/>
</dbReference>
<dbReference type="Proteomes" id="UP001385951">
    <property type="component" value="Unassembled WGS sequence"/>
</dbReference>
<name>A0AAW0FMD9_9APHY</name>
<protein>
    <submittedName>
        <fullName evidence="8">Uncharacterized protein</fullName>
    </submittedName>
</protein>
<keyword evidence="4" id="KW-0228">DNA excision</keyword>
<accession>A0AAW0FMD9</accession>
<evidence type="ECO:0000313" key="8">
    <source>
        <dbReference type="EMBL" id="KAK7682808.1"/>
    </source>
</evidence>
<keyword evidence="9" id="KW-1185">Reference proteome</keyword>
<feature type="compositionally biased region" description="Acidic residues" evidence="7">
    <location>
        <begin position="234"/>
        <end position="244"/>
    </location>
</feature>
<dbReference type="GO" id="GO:0016787">
    <property type="term" value="F:hydrolase activity"/>
    <property type="evidence" value="ECO:0007669"/>
    <property type="project" value="UniProtKB-KW"/>
</dbReference>
<proteinExistence type="predicted"/>
<feature type="region of interest" description="Disordered" evidence="7">
    <location>
        <begin position="209"/>
        <end position="327"/>
    </location>
</feature>
<evidence type="ECO:0000256" key="4">
    <source>
        <dbReference type="ARBA" id="ARBA00022769"/>
    </source>
</evidence>
<feature type="compositionally biased region" description="Basic and acidic residues" evidence="7">
    <location>
        <begin position="245"/>
        <end position="259"/>
    </location>
</feature>
<dbReference type="PANTHER" id="PTHR31290:SF5">
    <property type="entry name" value="UV-DAMAGE ENDONUCLEASE"/>
    <property type="match status" value="1"/>
</dbReference>
<dbReference type="InterPro" id="IPR004601">
    <property type="entry name" value="UvdE"/>
</dbReference>
<gene>
    <name evidence="8" type="ORF">QCA50_014192</name>
</gene>
<evidence type="ECO:0000256" key="2">
    <source>
        <dbReference type="ARBA" id="ARBA00022759"/>
    </source>
</evidence>
<dbReference type="SUPFAM" id="SSF51658">
    <property type="entry name" value="Xylose isomerase-like"/>
    <property type="match status" value="1"/>
</dbReference>
<dbReference type="Pfam" id="PF03851">
    <property type="entry name" value="UvdE"/>
    <property type="match status" value="1"/>
</dbReference>
<dbReference type="GO" id="GO:0006289">
    <property type="term" value="P:nucleotide-excision repair"/>
    <property type="evidence" value="ECO:0007669"/>
    <property type="project" value="InterPro"/>
</dbReference>
<dbReference type="InterPro" id="IPR036237">
    <property type="entry name" value="Xyl_isomerase-like_sf"/>
</dbReference>
<evidence type="ECO:0000256" key="5">
    <source>
        <dbReference type="ARBA" id="ARBA00022801"/>
    </source>
</evidence>
<keyword evidence="6" id="KW-0234">DNA repair</keyword>
<comment type="caution">
    <text evidence="8">The sequence shown here is derived from an EMBL/GenBank/DDBJ whole genome shotgun (WGS) entry which is preliminary data.</text>
</comment>
<dbReference type="GO" id="GO:0004519">
    <property type="term" value="F:endonuclease activity"/>
    <property type="evidence" value="ECO:0007669"/>
    <property type="project" value="UniProtKB-KW"/>
</dbReference>
<evidence type="ECO:0000256" key="3">
    <source>
        <dbReference type="ARBA" id="ARBA00022763"/>
    </source>
</evidence>
<evidence type="ECO:0000256" key="6">
    <source>
        <dbReference type="ARBA" id="ARBA00023204"/>
    </source>
</evidence>
<evidence type="ECO:0000313" key="9">
    <source>
        <dbReference type="Proteomes" id="UP001385951"/>
    </source>
</evidence>
<keyword evidence="1" id="KW-0540">Nuclease</keyword>